<evidence type="ECO:0000259" key="5">
    <source>
        <dbReference type="Pfam" id="PF00700"/>
    </source>
</evidence>
<feature type="domain" description="Flagellin C-terminal" evidence="5">
    <location>
        <begin position="234"/>
        <end position="318"/>
    </location>
</feature>
<dbReference type="Pfam" id="PF00700">
    <property type="entry name" value="Flagellin_C"/>
    <property type="match status" value="1"/>
</dbReference>
<comment type="caution">
    <text evidence="6">The sequence shown here is derived from an EMBL/GenBank/DDBJ whole genome shotgun (WGS) entry which is preliminary data.</text>
</comment>
<gene>
    <name evidence="6" type="ORF">HPDFL43_11716</name>
</gene>
<protein>
    <recommendedName>
        <fullName evidence="3">Flagellin</fullName>
    </recommendedName>
</protein>
<organism evidence="6 7">
    <name type="scientific">Hoeflea phototrophica (strain DSM 17068 / NCIMB 14078 / DFL-43)</name>
    <dbReference type="NCBI Taxonomy" id="411684"/>
    <lineage>
        <taxon>Bacteria</taxon>
        <taxon>Pseudomonadati</taxon>
        <taxon>Pseudomonadota</taxon>
        <taxon>Alphaproteobacteria</taxon>
        <taxon>Hyphomicrobiales</taxon>
        <taxon>Rhizobiaceae</taxon>
        <taxon>Hoeflea</taxon>
    </lineage>
</organism>
<keyword evidence="3" id="KW-0964">Secreted</keyword>
<comment type="function">
    <text evidence="3">Flagellin is the subunit protein which polymerizes to form the filaments of bacterial flagella.</text>
</comment>
<evidence type="ECO:0000256" key="2">
    <source>
        <dbReference type="ARBA" id="ARBA00023143"/>
    </source>
</evidence>
<dbReference type="eggNOG" id="COG1344">
    <property type="taxonomic scope" value="Bacteria"/>
</dbReference>
<dbReference type="GO" id="GO:0005198">
    <property type="term" value="F:structural molecule activity"/>
    <property type="evidence" value="ECO:0007669"/>
    <property type="project" value="UniProtKB-UniRule"/>
</dbReference>
<keyword evidence="2 3" id="KW-0975">Bacterial flagellum</keyword>
<dbReference type="Gene3D" id="1.20.1330.10">
    <property type="entry name" value="f41 fragment of flagellin, N-terminal domain"/>
    <property type="match status" value="1"/>
</dbReference>
<dbReference type="RefSeq" id="WP_040449255.1">
    <property type="nucleotide sequence ID" value="NZ_CM002917.1"/>
</dbReference>
<comment type="subcellular location">
    <subcellularLocation>
        <location evidence="3">Secreted</location>
    </subcellularLocation>
    <subcellularLocation>
        <location evidence="3">Bacterial flagellum</location>
    </subcellularLocation>
</comment>
<dbReference type="HOGENOM" id="CLU_011142_1_0_5"/>
<dbReference type="InterPro" id="IPR046358">
    <property type="entry name" value="Flagellin_C"/>
</dbReference>
<dbReference type="Proteomes" id="UP000004291">
    <property type="component" value="Chromosome"/>
</dbReference>
<dbReference type="EMBL" id="ABIA03000004">
    <property type="protein sequence ID" value="EDQ32465.2"/>
    <property type="molecule type" value="Genomic_DNA"/>
</dbReference>
<reference evidence="6 7" key="2">
    <citation type="submission" date="2012-06" db="EMBL/GenBank/DDBJ databases">
        <authorList>
            <person name="Fiebig A."/>
        </authorList>
    </citation>
    <scope>NUCLEOTIDE SEQUENCE [LARGE SCALE GENOMIC DNA]</scope>
    <source>
        <strain evidence="6 7">DFL-43</strain>
    </source>
</reference>
<dbReference type="OrthoDB" id="8328560at2"/>
<keyword evidence="6" id="KW-0966">Cell projection</keyword>
<proteinExistence type="inferred from homology"/>
<dbReference type="GO" id="GO:0009288">
    <property type="term" value="C:bacterial-type flagellum"/>
    <property type="evidence" value="ECO:0007669"/>
    <property type="project" value="UniProtKB-SubCell"/>
</dbReference>
<name>A9DB87_HOEPD</name>
<dbReference type="InterPro" id="IPR001029">
    <property type="entry name" value="Flagellin_N"/>
</dbReference>
<evidence type="ECO:0000313" key="6">
    <source>
        <dbReference type="EMBL" id="EDQ32465.2"/>
    </source>
</evidence>
<evidence type="ECO:0000313" key="7">
    <source>
        <dbReference type="Proteomes" id="UP000004291"/>
    </source>
</evidence>
<dbReference type="PRINTS" id="PR00207">
    <property type="entry name" value="FLAGELLIN"/>
</dbReference>
<dbReference type="SUPFAM" id="SSF64518">
    <property type="entry name" value="Phase 1 flagellin"/>
    <property type="match status" value="1"/>
</dbReference>
<dbReference type="PANTHER" id="PTHR42792">
    <property type="entry name" value="FLAGELLIN"/>
    <property type="match status" value="1"/>
</dbReference>
<evidence type="ECO:0000256" key="1">
    <source>
        <dbReference type="ARBA" id="ARBA00005709"/>
    </source>
</evidence>
<feature type="domain" description="Flagellin N-terminal" evidence="4">
    <location>
        <begin position="4"/>
        <end position="134"/>
    </location>
</feature>
<keyword evidence="6" id="KW-0282">Flagellum</keyword>
<dbReference type="Pfam" id="PF00669">
    <property type="entry name" value="Flagellin_N"/>
    <property type="match status" value="1"/>
</dbReference>
<reference evidence="6 7" key="1">
    <citation type="submission" date="2007-10" db="EMBL/GenBank/DDBJ databases">
        <authorList>
            <person name="Wagner-Dobler I."/>
            <person name="Ferriera S."/>
            <person name="Johnson J."/>
            <person name="Kravitz S."/>
            <person name="Beeson K."/>
            <person name="Sutton G."/>
            <person name="Rogers Y.-H."/>
            <person name="Friedman R."/>
            <person name="Frazier M."/>
            <person name="Venter J.C."/>
        </authorList>
    </citation>
    <scope>NUCLEOTIDE SEQUENCE [LARGE SCALE GENOMIC DNA]</scope>
    <source>
        <strain evidence="6 7">DFL-43</strain>
    </source>
</reference>
<dbReference type="GO" id="GO:0005576">
    <property type="term" value="C:extracellular region"/>
    <property type="evidence" value="ECO:0007669"/>
    <property type="project" value="UniProtKB-SubCell"/>
</dbReference>
<evidence type="ECO:0000256" key="3">
    <source>
        <dbReference type="RuleBase" id="RU362073"/>
    </source>
</evidence>
<sequence>MPSIVTNTAARTALLNLRNIDSEMEKTQNRIATGYRVSSAADDSGYWSIASSMRSENKVLSTVNDGLGLGAAMVDVTYTAMDASIGIVDEIKNKMLAALEPGVDRNKLQLDIDQLQEQIISIAKSASFSGENWLYHELGKNTPSQKSIVGSVNRDASGNLKMTTLNVDTEFTSLVKLGFGGPVATSGNGILSNIRTNIDYTDSSGATATGTAAGGVIDFDLTAMTTDQLLLQIQATELASIELIDAAAGMGALKNRIDMQTEFVANLIESIDAGIGRLVDADMNKESTRLKALQAQEQLGIQALSIANSSSQSFLTLFR</sequence>
<keyword evidence="6" id="KW-0969">Cilium</keyword>
<dbReference type="InterPro" id="IPR001492">
    <property type="entry name" value="Flagellin"/>
</dbReference>
<dbReference type="STRING" id="411684.HPDFL43_11716"/>
<dbReference type="AlphaFoldDB" id="A9DB87"/>
<accession>A9DB87</accession>
<evidence type="ECO:0000259" key="4">
    <source>
        <dbReference type="Pfam" id="PF00669"/>
    </source>
</evidence>
<comment type="similarity">
    <text evidence="1 3">Belongs to the bacterial flagellin family.</text>
</comment>
<keyword evidence="7" id="KW-1185">Reference proteome</keyword>
<dbReference type="PANTHER" id="PTHR42792:SF2">
    <property type="entry name" value="FLAGELLIN"/>
    <property type="match status" value="1"/>
</dbReference>